<evidence type="ECO:0000256" key="1">
    <source>
        <dbReference type="SAM" id="MobiDB-lite"/>
    </source>
</evidence>
<name>A0A2A2L7B5_9BILA</name>
<sequence length="515" mass="58327">MRISPKAAPVVYDIPPGSAACLSLPFDRFTSREAVNSHRMQRANQFSLEIDRLPKDLISSAHAYHQEFVVLSISPYTFCQQDEQRFLASPCEFAAVRFSLTSGVISRKVWHVRFDEEKMLGEGCRNVDGARECMAKFAHQFGHPIRHEKFDVLLLDADQVWKELLDFVAGRETMRVLYDVEQHNFVMPCLAFLSSLSDSDLSLLSSQLLPIQDAVAVFNAVFGLLEMHPFAIDRFFLKKLKLLNDNNCICPLHGPQGLAQLSRLCCCFVHTLRLIYLFDEFANEARFINFEAANLDAIRFPFVPVSFNVTYSVSAPFPLPTTTDLSRSQPPPEPTNDRGIPLDFWDYLFFVPRSSTFHQSDRPRPQVNFSKDSTSDSSRSWDCKQRRKGRNNRISSGDDEFGGISSAIELAKAELSTKVDNQKKKELQKIRIRPNELCSSARDSRDALGFGRREVDQRQPQSGTSSRDTDKLHNRLGIQNGDGDGFATNEKYSRPDSMKSVISADSIDKLDKDLS</sequence>
<dbReference type="Proteomes" id="UP000218231">
    <property type="component" value="Unassembled WGS sequence"/>
</dbReference>
<feature type="region of interest" description="Disordered" evidence="1">
    <location>
        <begin position="448"/>
        <end position="515"/>
    </location>
</feature>
<comment type="caution">
    <text evidence="2">The sequence shown here is derived from an EMBL/GenBank/DDBJ whole genome shotgun (WGS) entry which is preliminary data.</text>
</comment>
<organism evidence="2 3">
    <name type="scientific">Diploscapter pachys</name>
    <dbReference type="NCBI Taxonomy" id="2018661"/>
    <lineage>
        <taxon>Eukaryota</taxon>
        <taxon>Metazoa</taxon>
        <taxon>Ecdysozoa</taxon>
        <taxon>Nematoda</taxon>
        <taxon>Chromadorea</taxon>
        <taxon>Rhabditida</taxon>
        <taxon>Rhabditina</taxon>
        <taxon>Rhabditomorpha</taxon>
        <taxon>Rhabditoidea</taxon>
        <taxon>Rhabditidae</taxon>
        <taxon>Diploscapter</taxon>
    </lineage>
</organism>
<feature type="compositionally biased region" description="Basic and acidic residues" evidence="1">
    <location>
        <begin position="506"/>
        <end position="515"/>
    </location>
</feature>
<keyword evidence="3" id="KW-1185">Reference proteome</keyword>
<proteinExistence type="predicted"/>
<evidence type="ECO:0000313" key="2">
    <source>
        <dbReference type="EMBL" id="PAV82161.1"/>
    </source>
</evidence>
<accession>A0A2A2L7B5</accession>
<evidence type="ECO:0000313" key="3">
    <source>
        <dbReference type="Proteomes" id="UP000218231"/>
    </source>
</evidence>
<feature type="region of interest" description="Disordered" evidence="1">
    <location>
        <begin position="357"/>
        <end position="402"/>
    </location>
</feature>
<dbReference type="AlphaFoldDB" id="A0A2A2L7B5"/>
<dbReference type="EMBL" id="LIAE01007076">
    <property type="protein sequence ID" value="PAV82161.1"/>
    <property type="molecule type" value="Genomic_DNA"/>
</dbReference>
<protein>
    <submittedName>
        <fullName evidence="2">Uncharacterized protein</fullName>
    </submittedName>
</protein>
<reference evidence="2 3" key="1">
    <citation type="journal article" date="2017" name="Curr. Biol.">
        <title>Genome architecture and evolution of a unichromosomal asexual nematode.</title>
        <authorList>
            <person name="Fradin H."/>
            <person name="Zegar C."/>
            <person name="Gutwein M."/>
            <person name="Lucas J."/>
            <person name="Kovtun M."/>
            <person name="Corcoran D."/>
            <person name="Baugh L.R."/>
            <person name="Kiontke K."/>
            <person name="Gunsalus K."/>
            <person name="Fitch D.H."/>
            <person name="Piano F."/>
        </authorList>
    </citation>
    <scope>NUCLEOTIDE SEQUENCE [LARGE SCALE GENOMIC DNA]</scope>
    <source>
        <strain evidence="2">PF1309</strain>
    </source>
</reference>
<feature type="compositionally biased region" description="Basic and acidic residues" evidence="1">
    <location>
        <begin position="448"/>
        <end position="457"/>
    </location>
</feature>
<gene>
    <name evidence="2" type="ORF">WR25_19253</name>
</gene>